<name>F4Q6X7_CACFS</name>
<dbReference type="AlphaFoldDB" id="F4Q6X7"/>
<dbReference type="RefSeq" id="XP_004352612.1">
    <property type="nucleotide sequence ID" value="XM_004352560.1"/>
</dbReference>
<keyword evidence="1" id="KW-0472">Membrane</keyword>
<keyword evidence="1" id="KW-1133">Transmembrane helix</keyword>
<dbReference type="EMBL" id="GL883024">
    <property type="protein sequence ID" value="EGG16159.1"/>
    <property type="molecule type" value="Genomic_DNA"/>
</dbReference>
<sequence>MEFKSSSISFIIMMMMIIQMYNSSLYVFGGIIPCSAPYPITFNPIGNVDGCSTGNPFIYTMNGNTMIDVNVAGWDASQGLRAPDKILYANQFHFTFSQGGKYRANWTYYDATDGTTVCQGTNNYPIDITKPTFQIGHPQCPYGATTVFLTDIQLFVRVTNSKNQVDLVANQPVTMYDKIGKFVAQGPVTLCDMVYVTQPKSNKMPTMVIVPQSVSSPGTLQIVNFQDYTSLVLYSPVDPTMPFDYNTTTGVFYNIKSLVGALTLMLEVESQQCGIQKVPVIVGWTKPSVSVEFKTFFPQCNSTHVQAFVTVAGVTNLKLTYGGNTVTSPFAVDVAILDPEIGWEDLDTGIQETKTYPLPTKAFNHPTYTVVENLFATPMNRTKLKFNYNGDFNNLRFEFATNQQLSTTILGDIVIDNITNTVTLPFSSDVGQTIVTSICDPFQVYITYQPAYVIPYVVSKTCLDPMDVVITNAHLFQLPLTMTTDDQGTEVTITSSDTGVFYDVPIDRLWKMNALYVNSTLFPSFQEQFKPAIDITPNVTLALFNVTGQDCGEASATAVFTYNNKVIETRTVQYTWQQVLGFPINQERCKDLVKVIAPLPNITISIENQPQCVESSGTIRFNYPTNVDYVSINGETLADISTYNLYPGNYSIIAGGSQTCSRSFNLTILPVDPSNIFKKYIIITPQQKNSCAGGNAQIELINATNTDVFTSFSISGNGEGVPPGTWSVSSRFPPYLLDFDHAYCGIGQVSFVVPTEPINLQFTKIPTHCASTISQGDGQIILLGETQGLGYSQGDYYHIPSRTFNGLVNQTYTFYLTRGSACTWTIQVSLGIDEYKLIPIIQPINGSIFALNNVTFPNAYVDVSQQTNPLWPSEPWSKSYLSPMSASSQTSVSFNKGCGASSTLSYNLYNNNNKPEPTVIIPPSCNTRQSRVVLNKTLTDSWRTITNAGFVLSNNDIVKGGELLNFYHKVTFESTDQPFTPYGVFFSDDFTYEVVNASCPGAHDGKLIIHSKNPSLSFFLMLGEGDIYFAFDNETSTFTGLFAYDYRLAVISDTCYGEFSFDVGNKDATKQPAKTSGTAICNSKDTKATVTISQIYESDPNYALNYVLNGVLYNQSTIELPAGTYTGHVNASTDFCLVANQTISFSVTKSPIIATLTPANCSVQVAITGGNSVNYTISLFDKSQQNIIERVDGLSNYVFYQVDVGDYTVIVTDETGCQSDTFTLTVVQCGDVSTATKTFQTSSFSSFVFDTDQESFNIKDNQ</sequence>
<keyword evidence="1" id="KW-0812">Transmembrane</keyword>
<organism evidence="2 3">
    <name type="scientific">Cavenderia fasciculata</name>
    <name type="common">Slime mold</name>
    <name type="synonym">Dictyostelium fasciculatum</name>
    <dbReference type="NCBI Taxonomy" id="261658"/>
    <lineage>
        <taxon>Eukaryota</taxon>
        <taxon>Amoebozoa</taxon>
        <taxon>Evosea</taxon>
        <taxon>Eumycetozoa</taxon>
        <taxon>Dictyostelia</taxon>
        <taxon>Acytosteliales</taxon>
        <taxon>Cavenderiaceae</taxon>
        <taxon>Cavenderia</taxon>
    </lineage>
</organism>
<evidence type="ECO:0000313" key="3">
    <source>
        <dbReference type="Proteomes" id="UP000007797"/>
    </source>
</evidence>
<feature type="transmembrane region" description="Helical" evidence="1">
    <location>
        <begin position="7"/>
        <end position="28"/>
    </location>
</feature>
<proteinExistence type="predicted"/>
<evidence type="ECO:0000313" key="2">
    <source>
        <dbReference type="EMBL" id="EGG16159.1"/>
    </source>
</evidence>
<accession>F4Q6X7</accession>
<protein>
    <submittedName>
        <fullName evidence="2">Uncharacterized protein</fullName>
    </submittedName>
</protein>
<dbReference type="KEGG" id="dfa:DFA_09185"/>
<dbReference type="GeneID" id="14868385"/>
<dbReference type="Proteomes" id="UP000007797">
    <property type="component" value="Unassembled WGS sequence"/>
</dbReference>
<reference evidence="3" key="1">
    <citation type="journal article" date="2011" name="Genome Res.">
        <title>Phylogeny-wide analysis of social amoeba genomes highlights ancient origins for complex intercellular communication.</title>
        <authorList>
            <person name="Heidel A.J."/>
            <person name="Lawal H.M."/>
            <person name="Felder M."/>
            <person name="Schilde C."/>
            <person name="Helps N.R."/>
            <person name="Tunggal B."/>
            <person name="Rivero F."/>
            <person name="John U."/>
            <person name="Schleicher M."/>
            <person name="Eichinger L."/>
            <person name="Platzer M."/>
            <person name="Noegel A.A."/>
            <person name="Schaap P."/>
            <person name="Gloeckner G."/>
        </authorList>
    </citation>
    <scope>NUCLEOTIDE SEQUENCE [LARGE SCALE GENOMIC DNA]</scope>
    <source>
        <strain evidence="3">SH3</strain>
    </source>
</reference>
<gene>
    <name evidence="2" type="ORF">DFA_09185</name>
</gene>
<evidence type="ECO:0000256" key="1">
    <source>
        <dbReference type="SAM" id="Phobius"/>
    </source>
</evidence>
<keyword evidence="3" id="KW-1185">Reference proteome</keyword>